<dbReference type="PANTHER" id="PTHR43475:SF1">
    <property type="entry name" value="METHYLTHIORIBOSE-1-PHOSPHATE ISOMERASE"/>
    <property type="match status" value="1"/>
</dbReference>
<gene>
    <name evidence="3" type="ORF">METZ01_LOCUS486221</name>
</gene>
<organism evidence="3">
    <name type="scientific">marine metagenome</name>
    <dbReference type="NCBI Taxonomy" id="408172"/>
    <lineage>
        <taxon>unclassified sequences</taxon>
        <taxon>metagenomes</taxon>
        <taxon>ecological metagenomes</taxon>
    </lineage>
</organism>
<dbReference type="Gene3D" id="1.20.120.420">
    <property type="entry name" value="translation initiation factor eif-2b, domain 1"/>
    <property type="match status" value="1"/>
</dbReference>
<evidence type="ECO:0000256" key="2">
    <source>
        <dbReference type="ARBA" id="ARBA00023235"/>
    </source>
</evidence>
<dbReference type="InterPro" id="IPR037171">
    <property type="entry name" value="NagB/RpiA_transferase-like"/>
</dbReference>
<reference evidence="3" key="1">
    <citation type="submission" date="2018-05" db="EMBL/GenBank/DDBJ databases">
        <authorList>
            <person name="Lanie J.A."/>
            <person name="Ng W.-L."/>
            <person name="Kazmierczak K.M."/>
            <person name="Andrzejewski T.M."/>
            <person name="Davidsen T.M."/>
            <person name="Wayne K.J."/>
            <person name="Tettelin H."/>
            <person name="Glass J.I."/>
            <person name="Rusch D."/>
            <person name="Podicherti R."/>
            <person name="Tsui H.-C.T."/>
            <person name="Winkler M.E."/>
        </authorList>
    </citation>
    <scope>NUCLEOTIDE SEQUENCE</scope>
</reference>
<comment type="similarity">
    <text evidence="1">Belongs to the eIF-2B alpha/beta/delta subunits family. MtnA subfamily.</text>
</comment>
<evidence type="ECO:0008006" key="4">
    <source>
        <dbReference type="Google" id="ProtNLM"/>
    </source>
</evidence>
<dbReference type="Pfam" id="PF01008">
    <property type="entry name" value="IF-2B"/>
    <property type="match status" value="1"/>
</dbReference>
<keyword evidence="2" id="KW-0413">Isomerase</keyword>
<dbReference type="FunFam" id="1.20.120.420:FF:000001">
    <property type="entry name" value="Methylthioribose-1-phosphate isomerase"/>
    <property type="match status" value="1"/>
</dbReference>
<name>A0A383CLY1_9ZZZZ</name>
<evidence type="ECO:0000313" key="3">
    <source>
        <dbReference type="EMBL" id="SVE33367.1"/>
    </source>
</evidence>
<dbReference type="EMBL" id="UINC01210069">
    <property type="protein sequence ID" value="SVE33367.1"/>
    <property type="molecule type" value="Genomic_DNA"/>
</dbReference>
<dbReference type="InterPro" id="IPR027363">
    <property type="entry name" value="M1Pi_N"/>
</dbReference>
<accession>A0A383CLY1</accession>
<protein>
    <recommendedName>
        <fullName evidence="4">S-methyl-5-thioribose-1-phosphate isomerase</fullName>
    </recommendedName>
</protein>
<dbReference type="PANTHER" id="PTHR43475">
    <property type="entry name" value="METHYLTHIORIBOSE-1-PHOSPHATE ISOMERASE"/>
    <property type="match status" value="1"/>
</dbReference>
<sequence length="155" mass="17174">MIKTVEYVDGYVRMIDQTRLPLEKVFVDCKTIDDVANAIKTMVVRGAPAIGVSAAMGVSLGAEAIQAESFDAFYAELEEKCLALEKSRPTAINLVWGIERMKRVARESKYLSIPKLKQRLKEEALDIYEEDIAANKSMGDFGQTLVNDGSTVLTH</sequence>
<dbReference type="SUPFAM" id="SSF100950">
    <property type="entry name" value="NagB/RpiA/CoA transferase-like"/>
    <property type="match status" value="1"/>
</dbReference>
<evidence type="ECO:0000256" key="1">
    <source>
        <dbReference type="ARBA" id="ARBA00009117"/>
    </source>
</evidence>
<dbReference type="GO" id="GO:0046523">
    <property type="term" value="F:S-methyl-5-thioribose-1-phosphate isomerase activity"/>
    <property type="evidence" value="ECO:0007669"/>
    <property type="project" value="TreeGrafter"/>
</dbReference>
<dbReference type="GO" id="GO:0019509">
    <property type="term" value="P:L-methionine salvage from methylthioadenosine"/>
    <property type="evidence" value="ECO:0007669"/>
    <property type="project" value="TreeGrafter"/>
</dbReference>
<dbReference type="AlphaFoldDB" id="A0A383CLY1"/>
<proteinExistence type="inferred from homology"/>
<feature type="non-terminal residue" evidence="3">
    <location>
        <position position="155"/>
    </location>
</feature>
<dbReference type="InterPro" id="IPR000649">
    <property type="entry name" value="IF-2B-related"/>
</dbReference>